<dbReference type="EMBL" id="NSDM01000002">
    <property type="protein sequence ID" value="MDQ2583463.1"/>
    <property type="molecule type" value="Genomic_DNA"/>
</dbReference>
<dbReference type="RefSeq" id="WP_306744573.1">
    <property type="nucleotide sequence ID" value="NZ_NSDM01000002.1"/>
</dbReference>
<dbReference type="InterPro" id="IPR036890">
    <property type="entry name" value="HATPase_C_sf"/>
</dbReference>
<gene>
    <name evidence="2" type="ORF">CKY47_05595</name>
</gene>
<dbReference type="Proteomes" id="UP001225605">
    <property type="component" value="Unassembled WGS sequence"/>
</dbReference>
<feature type="compositionally biased region" description="Basic and acidic residues" evidence="1">
    <location>
        <begin position="1"/>
        <end position="12"/>
    </location>
</feature>
<feature type="region of interest" description="Disordered" evidence="1">
    <location>
        <begin position="1"/>
        <end position="21"/>
    </location>
</feature>
<accession>A0ABU0WUE2</accession>
<proteinExistence type="predicted"/>
<evidence type="ECO:0000313" key="2">
    <source>
        <dbReference type="EMBL" id="MDQ2583463.1"/>
    </source>
</evidence>
<reference evidence="2 3" key="1">
    <citation type="submission" date="2017-06" db="EMBL/GenBank/DDBJ databases">
        <title>Cultured bacterium strain Saccharothrix yanglingensis Hhs.015.</title>
        <authorList>
            <person name="Xia Y."/>
        </authorList>
    </citation>
    <scope>NUCLEOTIDE SEQUENCE [LARGE SCALE GENOMIC DNA]</scope>
    <source>
        <strain evidence="2 3">Hhs.015</strain>
    </source>
</reference>
<name>A0ABU0WUE2_9PSEU</name>
<keyword evidence="3" id="KW-1185">Reference proteome</keyword>
<dbReference type="Gene3D" id="3.30.565.10">
    <property type="entry name" value="Histidine kinase-like ATPase, C-terminal domain"/>
    <property type="match status" value="1"/>
</dbReference>
<evidence type="ECO:0008006" key="4">
    <source>
        <dbReference type="Google" id="ProtNLM"/>
    </source>
</evidence>
<protein>
    <recommendedName>
        <fullName evidence="4">Histidine kinase/HSP90-like ATPase domain-containing protein</fullName>
    </recommendedName>
</protein>
<evidence type="ECO:0000313" key="3">
    <source>
        <dbReference type="Proteomes" id="UP001225605"/>
    </source>
</evidence>
<comment type="caution">
    <text evidence="2">The sequence shown here is derived from an EMBL/GenBank/DDBJ whole genome shotgun (WGS) entry which is preliminary data.</text>
</comment>
<organism evidence="2 3">
    <name type="scientific">Saccharothrix yanglingensis</name>
    <dbReference type="NCBI Taxonomy" id="659496"/>
    <lineage>
        <taxon>Bacteria</taxon>
        <taxon>Bacillati</taxon>
        <taxon>Actinomycetota</taxon>
        <taxon>Actinomycetes</taxon>
        <taxon>Pseudonocardiales</taxon>
        <taxon>Pseudonocardiaceae</taxon>
        <taxon>Saccharothrix</taxon>
    </lineage>
</organism>
<sequence>MTSRFEPEKTPEGEDIDEDDGLLLDTSVQCESLAVMRAQVGSLLRGFGEDFVRDAQPVRHVLVDNACDHADKPHHLSVRCHTRRELLIEVRDASTDRAPRSAPRRQAPTAATA</sequence>
<feature type="compositionally biased region" description="Low complexity" evidence="1">
    <location>
        <begin position="100"/>
        <end position="113"/>
    </location>
</feature>
<feature type="region of interest" description="Disordered" evidence="1">
    <location>
        <begin position="92"/>
        <end position="113"/>
    </location>
</feature>
<evidence type="ECO:0000256" key="1">
    <source>
        <dbReference type="SAM" id="MobiDB-lite"/>
    </source>
</evidence>